<dbReference type="Proteomes" id="UP000317812">
    <property type="component" value="Chromosome"/>
</dbReference>
<evidence type="ECO:0000313" key="2">
    <source>
        <dbReference type="Proteomes" id="UP000317812"/>
    </source>
</evidence>
<sequence>MALRLPGLQGAGFLPGGAALTRPTRCWILAGWRFAYPAYKERGP</sequence>
<organism evidence="1 2">
    <name type="scientific">Leclercia adecarboxylata</name>
    <dbReference type="NCBI Taxonomy" id="83655"/>
    <lineage>
        <taxon>Bacteria</taxon>
        <taxon>Pseudomonadati</taxon>
        <taxon>Pseudomonadota</taxon>
        <taxon>Gammaproteobacteria</taxon>
        <taxon>Enterobacterales</taxon>
        <taxon>Enterobacteriaceae</taxon>
        <taxon>Leclercia</taxon>
    </lineage>
</organism>
<gene>
    <name evidence="1" type="ORF">ES815_11490</name>
</gene>
<accession>A0AAP9DE92</accession>
<proteinExistence type="predicted"/>
<dbReference type="AlphaFoldDB" id="A0AAP9DE92"/>
<protein>
    <submittedName>
        <fullName evidence="1">Peptide deformylase</fullName>
    </submittedName>
</protein>
<dbReference type="EMBL" id="CP035382">
    <property type="protein sequence ID" value="QDK21232.1"/>
    <property type="molecule type" value="Genomic_DNA"/>
</dbReference>
<evidence type="ECO:0000313" key="1">
    <source>
        <dbReference type="EMBL" id="QDK21232.1"/>
    </source>
</evidence>
<reference evidence="1 2" key="1">
    <citation type="submission" date="2019-01" db="EMBL/GenBank/DDBJ databases">
        <title>Florfenicol resistance in Enterobacteriaceae and whole-genome sequence analysis of florfenicol-resistant Leclercia adecarboxylata strain R25.</title>
        <authorList>
            <person name="Bao Q."/>
            <person name="Ying Y."/>
        </authorList>
    </citation>
    <scope>NUCLEOTIDE SEQUENCE [LARGE SCALE GENOMIC DNA]</scope>
    <source>
        <strain evidence="1 2">R25</strain>
    </source>
</reference>
<name>A0AAP9DE92_9ENTR</name>